<comment type="caution">
    <text evidence="5">The sequence shown here is derived from an EMBL/GenBank/DDBJ whole genome shotgun (WGS) entry which is preliminary data.</text>
</comment>
<feature type="domain" description="Periplasmic binding protein" evidence="4">
    <location>
        <begin position="41"/>
        <end position="292"/>
    </location>
</feature>
<keyword evidence="3" id="KW-0732">Signal</keyword>
<organism evidence="5">
    <name type="scientific">bioreactor metagenome</name>
    <dbReference type="NCBI Taxonomy" id="1076179"/>
    <lineage>
        <taxon>unclassified sequences</taxon>
        <taxon>metagenomes</taxon>
        <taxon>ecological metagenomes</taxon>
    </lineage>
</organism>
<dbReference type="Gene3D" id="3.40.50.2300">
    <property type="match status" value="2"/>
</dbReference>
<dbReference type="Pfam" id="PF13407">
    <property type="entry name" value="Peripla_BP_4"/>
    <property type="match status" value="1"/>
</dbReference>
<evidence type="ECO:0000313" key="5">
    <source>
        <dbReference type="EMBL" id="MPM84152.1"/>
    </source>
</evidence>
<reference evidence="5" key="1">
    <citation type="submission" date="2019-08" db="EMBL/GenBank/DDBJ databases">
        <authorList>
            <person name="Kucharzyk K."/>
            <person name="Murdoch R.W."/>
            <person name="Higgins S."/>
            <person name="Loffler F."/>
        </authorList>
    </citation>
    <scope>NUCLEOTIDE SEQUENCE</scope>
</reference>
<evidence type="ECO:0000256" key="3">
    <source>
        <dbReference type="ARBA" id="ARBA00022729"/>
    </source>
</evidence>
<comment type="subcellular location">
    <subcellularLocation>
        <location evidence="1">Cell envelope</location>
    </subcellularLocation>
</comment>
<dbReference type="PANTHER" id="PTHR46847">
    <property type="entry name" value="D-ALLOSE-BINDING PERIPLASMIC PROTEIN-RELATED"/>
    <property type="match status" value="1"/>
</dbReference>
<dbReference type="EMBL" id="VSSQ01032774">
    <property type="protein sequence ID" value="MPM84152.1"/>
    <property type="molecule type" value="Genomic_DNA"/>
</dbReference>
<protein>
    <recommendedName>
        <fullName evidence="4">Periplasmic binding protein domain-containing protein</fullName>
    </recommendedName>
</protein>
<sequence>MAGEPVYERTRSAVLHAARELDYQKNHVASVLAKAKDSKVVVIYSETTKAYFPEVERGFRRFADDYRAYGLQLEIRKCYTKQVAEQEEAIRGVIADGSVSGLIIQPQSATKLNTLLEEFACSGRPFVTFGADAVTEKKLCYVGPNAYKAGRIGSQILANYIGKKGNVFTINQGNEHMQTKERKRGFLDMIKEFYPDIHPFELNIPDNSNLYYEMVKAAIADDDLRGLFCTDADSYIAGEVLRDLGRKDIVVVGFDLSEMGVRLMKDGYLKVMIEQRPELFSYQAARVMFNYLYYNEIPEKMQYSELAIITSECLQD</sequence>
<proteinExistence type="inferred from homology"/>
<comment type="similarity">
    <text evidence="2">Belongs to the bacterial solute-binding protein 2 family.</text>
</comment>
<dbReference type="PANTHER" id="PTHR46847:SF1">
    <property type="entry name" value="D-ALLOSE-BINDING PERIPLASMIC PROTEIN-RELATED"/>
    <property type="match status" value="1"/>
</dbReference>
<dbReference type="AlphaFoldDB" id="A0A645D682"/>
<dbReference type="GO" id="GO:0030246">
    <property type="term" value="F:carbohydrate binding"/>
    <property type="evidence" value="ECO:0007669"/>
    <property type="project" value="UniProtKB-ARBA"/>
</dbReference>
<accession>A0A645D682</accession>
<evidence type="ECO:0000259" key="4">
    <source>
        <dbReference type="Pfam" id="PF13407"/>
    </source>
</evidence>
<gene>
    <name evidence="5" type="ORF">SDC9_131223</name>
</gene>
<evidence type="ECO:0000256" key="2">
    <source>
        <dbReference type="ARBA" id="ARBA00007639"/>
    </source>
</evidence>
<evidence type="ECO:0000256" key="1">
    <source>
        <dbReference type="ARBA" id="ARBA00004196"/>
    </source>
</evidence>
<dbReference type="InterPro" id="IPR028082">
    <property type="entry name" value="Peripla_BP_I"/>
</dbReference>
<dbReference type="GO" id="GO:0030313">
    <property type="term" value="C:cell envelope"/>
    <property type="evidence" value="ECO:0007669"/>
    <property type="project" value="UniProtKB-SubCell"/>
</dbReference>
<dbReference type="SUPFAM" id="SSF53822">
    <property type="entry name" value="Periplasmic binding protein-like I"/>
    <property type="match status" value="1"/>
</dbReference>
<name>A0A645D682_9ZZZZ</name>
<dbReference type="InterPro" id="IPR025997">
    <property type="entry name" value="SBP_2_dom"/>
</dbReference>